<evidence type="ECO:0000313" key="5">
    <source>
        <dbReference type="EMBL" id="PBL03062.1"/>
    </source>
</evidence>
<sequence length="172" mass="19195">MQVAVDNLDASETPESISLGAVSDDQSKDRTDRALVRGEIAVICPASIQILSSAPVQGRLSSSLQDTSYSHQPHSINLSDSDTLQNHLDAQFAQLELELWQEAFRSAEDIRNLSTIIKTAPRPAMMANYYEKLTKIFLVSGNALYHPVAWARYYALLALLFPWVDILRSTMR</sequence>
<evidence type="ECO:0000313" key="6">
    <source>
        <dbReference type="Proteomes" id="UP000217790"/>
    </source>
</evidence>
<organism evidence="5 6">
    <name type="scientific">Armillaria gallica</name>
    <name type="common">Bulbous honey fungus</name>
    <name type="synonym">Armillaria bulbosa</name>
    <dbReference type="NCBI Taxonomy" id="47427"/>
    <lineage>
        <taxon>Eukaryota</taxon>
        <taxon>Fungi</taxon>
        <taxon>Dikarya</taxon>
        <taxon>Basidiomycota</taxon>
        <taxon>Agaricomycotina</taxon>
        <taxon>Agaricomycetes</taxon>
        <taxon>Agaricomycetidae</taxon>
        <taxon>Agaricales</taxon>
        <taxon>Marasmiineae</taxon>
        <taxon>Physalacriaceae</taxon>
        <taxon>Armillaria</taxon>
    </lineage>
</organism>
<feature type="domain" description="eIF3a PCI" evidence="4">
    <location>
        <begin position="66"/>
        <end position="157"/>
    </location>
</feature>
<dbReference type="Pfam" id="PF22591">
    <property type="entry name" value="eIF3a_PCI_TPR-like"/>
    <property type="match status" value="1"/>
</dbReference>
<protein>
    <recommendedName>
        <fullName evidence="4">eIF3a PCI domain-containing protein</fullName>
    </recommendedName>
</protein>
<name>A0A2H3E6M9_ARMGA</name>
<accession>A0A2H3E6M9</accession>
<evidence type="ECO:0000256" key="1">
    <source>
        <dbReference type="ARBA" id="ARBA00022490"/>
    </source>
</evidence>
<gene>
    <name evidence="5" type="ORF">ARMGADRAFT_1069626</name>
</gene>
<dbReference type="STRING" id="47427.A0A2H3E6M9"/>
<dbReference type="GO" id="GO:0043614">
    <property type="term" value="C:multi-eIF complex"/>
    <property type="evidence" value="ECO:0007669"/>
    <property type="project" value="TreeGrafter"/>
</dbReference>
<reference evidence="6" key="1">
    <citation type="journal article" date="2017" name="Nat. Ecol. Evol.">
        <title>Genome expansion and lineage-specific genetic innovations in the forest pathogenic fungi Armillaria.</title>
        <authorList>
            <person name="Sipos G."/>
            <person name="Prasanna A.N."/>
            <person name="Walter M.C."/>
            <person name="O'Connor E."/>
            <person name="Balint B."/>
            <person name="Krizsan K."/>
            <person name="Kiss B."/>
            <person name="Hess J."/>
            <person name="Varga T."/>
            <person name="Slot J."/>
            <person name="Riley R."/>
            <person name="Boka B."/>
            <person name="Rigling D."/>
            <person name="Barry K."/>
            <person name="Lee J."/>
            <person name="Mihaltcheva S."/>
            <person name="LaButti K."/>
            <person name="Lipzen A."/>
            <person name="Waldron R."/>
            <person name="Moloney N.M."/>
            <person name="Sperisen C."/>
            <person name="Kredics L."/>
            <person name="Vagvoelgyi C."/>
            <person name="Patrignani A."/>
            <person name="Fitzpatrick D."/>
            <person name="Nagy I."/>
            <person name="Doyle S."/>
            <person name="Anderson J.B."/>
            <person name="Grigoriev I.V."/>
            <person name="Gueldener U."/>
            <person name="Muensterkoetter M."/>
            <person name="Nagy L.G."/>
        </authorList>
    </citation>
    <scope>NUCLEOTIDE SEQUENCE [LARGE SCALE GENOMIC DNA]</scope>
    <source>
        <strain evidence="6">Ar21-2</strain>
    </source>
</reference>
<dbReference type="PANTHER" id="PTHR14005">
    <property type="entry name" value="EUKARYOTIC TRANSLATION INITIATION FACTOR 3, THETA SUBUNIT"/>
    <property type="match status" value="1"/>
</dbReference>
<dbReference type="GO" id="GO:0071540">
    <property type="term" value="C:eukaryotic translation initiation factor 3 complex, eIF3e"/>
    <property type="evidence" value="ECO:0007669"/>
    <property type="project" value="TreeGrafter"/>
</dbReference>
<dbReference type="InterPro" id="IPR054711">
    <property type="entry name" value="eIF3a_PCI_TPR-like"/>
</dbReference>
<dbReference type="GO" id="GO:0003743">
    <property type="term" value="F:translation initiation factor activity"/>
    <property type="evidence" value="ECO:0007669"/>
    <property type="project" value="UniProtKB-KW"/>
</dbReference>
<dbReference type="Gene3D" id="1.25.40.860">
    <property type="match status" value="1"/>
</dbReference>
<keyword evidence="3" id="KW-0648">Protein biosynthesis</keyword>
<dbReference type="GO" id="GO:0003729">
    <property type="term" value="F:mRNA binding"/>
    <property type="evidence" value="ECO:0007669"/>
    <property type="project" value="TreeGrafter"/>
</dbReference>
<dbReference type="Proteomes" id="UP000217790">
    <property type="component" value="Unassembled WGS sequence"/>
</dbReference>
<dbReference type="GO" id="GO:0001732">
    <property type="term" value="P:formation of cytoplasmic translation initiation complex"/>
    <property type="evidence" value="ECO:0007669"/>
    <property type="project" value="TreeGrafter"/>
</dbReference>
<keyword evidence="6" id="KW-1185">Reference proteome</keyword>
<dbReference type="GO" id="GO:0002188">
    <property type="term" value="P:translation reinitiation"/>
    <property type="evidence" value="ECO:0007669"/>
    <property type="project" value="TreeGrafter"/>
</dbReference>
<dbReference type="InParanoid" id="A0A2H3E6M9"/>
<keyword evidence="2" id="KW-0396">Initiation factor</keyword>
<dbReference type="PANTHER" id="PTHR14005:SF0">
    <property type="entry name" value="EUKARYOTIC TRANSLATION INITIATION FACTOR 3 SUBUNIT A"/>
    <property type="match status" value="1"/>
</dbReference>
<dbReference type="GO" id="GO:0071541">
    <property type="term" value="C:eukaryotic translation initiation factor 3 complex, eIF3m"/>
    <property type="evidence" value="ECO:0007669"/>
    <property type="project" value="TreeGrafter"/>
</dbReference>
<proteinExistence type="predicted"/>
<keyword evidence="1" id="KW-0963">Cytoplasm</keyword>
<dbReference type="AlphaFoldDB" id="A0A2H3E6M9"/>
<dbReference type="EMBL" id="KZ293644">
    <property type="protein sequence ID" value="PBL03062.1"/>
    <property type="molecule type" value="Genomic_DNA"/>
</dbReference>
<dbReference type="Gene3D" id="4.10.860.10">
    <property type="entry name" value="UVR domain"/>
    <property type="match status" value="1"/>
</dbReference>
<evidence type="ECO:0000256" key="2">
    <source>
        <dbReference type="ARBA" id="ARBA00022540"/>
    </source>
</evidence>
<dbReference type="OrthoDB" id="18884at2759"/>
<evidence type="ECO:0000256" key="3">
    <source>
        <dbReference type="ARBA" id="ARBA00022917"/>
    </source>
</evidence>
<evidence type="ECO:0000259" key="4">
    <source>
        <dbReference type="Pfam" id="PF22591"/>
    </source>
</evidence>
<dbReference type="InterPro" id="IPR027512">
    <property type="entry name" value="EIF3A"/>
</dbReference>